<dbReference type="EMBL" id="QAOL01000011">
    <property type="protein sequence ID" value="PTQ86095.1"/>
    <property type="molecule type" value="Genomic_DNA"/>
</dbReference>
<evidence type="ECO:0000313" key="1">
    <source>
        <dbReference type="EMBL" id="PTQ86095.1"/>
    </source>
</evidence>
<comment type="caution">
    <text evidence="1">The sequence shown here is derived from an EMBL/GenBank/DDBJ whole genome shotgun (WGS) entry which is preliminary data.</text>
</comment>
<accession>A0A2T5IQI7</accession>
<reference evidence="1 2" key="1">
    <citation type="submission" date="2018-04" db="EMBL/GenBank/DDBJ databases">
        <title>Active sludge and wastewater microbial communities from Klosterneuburg, Austria.</title>
        <authorList>
            <person name="Wagner M."/>
        </authorList>
    </citation>
    <scope>NUCLEOTIDE SEQUENCE [LARGE SCALE GENOMIC DNA]</scope>
    <source>
        <strain evidence="1 2">Nm4</strain>
    </source>
</reference>
<dbReference type="Proteomes" id="UP000244110">
    <property type="component" value="Unassembled WGS sequence"/>
</dbReference>
<protein>
    <submittedName>
        <fullName evidence="1">Uncharacterized protein</fullName>
    </submittedName>
</protein>
<proteinExistence type="predicted"/>
<dbReference type="RefSeq" id="WP_219908975.1">
    <property type="nucleotide sequence ID" value="NZ_QAOL01000011.1"/>
</dbReference>
<name>A0A2T5IQI7_9PROT</name>
<gene>
    <name evidence="1" type="ORF">C8R28_101112</name>
</gene>
<organism evidence="1 2">
    <name type="scientific">Nitrosomonas ureae</name>
    <dbReference type="NCBI Taxonomy" id="44577"/>
    <lineage>
        <taxon>Bacteria</taxon>
        <taxon>Pseudomonadati</taxon>
        <taxon>Pseudomonadota</taxon>
        <taxon>Betaproteobacteria</taxon>
        <taxon>Nitrosomonadales</taxon>
        <taxon>Nitrosomonadaceae</taxon>
        <taxon>Nitrosomonas</taxon>
    </lineage>
</organism>
<sequence>MMGGFGSGRKSEVNCTDVCRSIDIRHWQREGNLVPGNHFIGHSIRNGKKFPSISVRVEVSQLRLTYTHQRNSGISDNVDYPVRLQMTSCHYGGVRYWFTCPADGCGRRVAILYRDSGCKYFACRHCYQLVYQSQRETANDRADRKANKIKEKLRWPCGIFNPIGGKPKSMHWKTYYRLLNEHNDYLNQALLGVSEKLLGINKTLRKIEKQMYK</sequence>
<dbReference type="AlphaFoldDB" id="A0A2T5IQI7"/>
<evidence type="ECO:0000313" key="2">
    <source>
        <dbReference type="Proteomes" id="UP000244110"/>
    </source>
</evidence>